<dbReference type="InterPro" id="IPR052610">
    <property type="entry name" value="bHLH_transcription_regulator"/>
</dbReference>
<dbReference type="AlphaFoldDB" id="A0AAE1M5W8"/>
<organism evidence="8 9">
    <name type="scientific">Acacia crassicarpa</name>
    <name type="common">northern wattle</name>
    <dbReference type="NCBI Taxonomy" id="499986"/>
    <lineage>
        <taxon>Eukaryota</taxon>
        <taxon>Viridiplantae</taxon>
        <taxon>Streptophyta</taxon>
        <taxon>Embryophyta</taxon>
        <taxon>Tracheophyta</taxon>
        <taxon>Spermatophyta</taxon>
        <taxon>Magnoliopsida</taxon>
        <taxon>eudicotyledons</taxon>
        <taxon>Gunneridae</taxon>
        <taxon>Pentapetalae</taxon>
        <taxon>rosids</taxon>
        <taxon>fabids</taxon>
        <taxon>Fabales</taxon>
        <taxon>Fabaceae</taxon>
        <taxon>Caesalpinioideae</taxon>
        <taxon>mimosoid clade</taxon>
        <taxon>Acacieae</taxon>
        <taxon>Acacia</taxon>
    </lineage>
</organism>
<dbReference type="PANTHER" id="PTHR45959:SF2">
    <property type="entry name" value="BHLH TRANSCRIPTION FACTOR"/>
    <property type="match status" value="1"/>
</dbReference>
<dbReference type="Gene3D" id="4.10.280.10">
    <property type="entry name" value="Helix-loop-helix DNA-binding domain"/>
    <property type="match status" value="1"/>
</dbReference>
<keyword evidence="3" id="KW-0804">Transcription</keyword>
<keyword evidence="9" id="KW-1185">Reference proteome</keyword>
<accession>A0AAE1M5W8</accession>
<proteinExistence type="predicted"/>
<evidence type="ECO:0000256" key="3">
    <source>
        <dbReference type="ARBA" id="ARBA00023163"/>
    </source>
</evidence>
<dbReference type="InterPro" id="IPR036638">
    <property type="entry name" value="HLH_DNA-bd_sf"/>
</dbReference>
<keyword evidence="2" id="KW-0805">Transcription regulation</keyword>
<protein>
    <recommendedName>
        <fullName evidence="7">BHLH domain-containing protein</fullName>
    </recommendedName>
</protein>
<evidence type="ECO:0000256" key="2">
    <source>
        <dbReference type="ARBA" id="ARBA00023015"/>
    </source>
</evidence>
<evidence type="ECO:0000256" key="1">
    <source>
        <dbReference type="ARBA" id="ARBA00004123"/>
    </source>
</evidence>
<keyword evidence="4" id="KW-0539">Nucleus</keyword>
<feature type="region of interest" description="Disordered" evidence="6">
    <location>
        <begin position="79"/>
        <end position="111"/>
    </location>
</feature>
<feature type="coiled-coil region" evidence="5">
    <location>
        <begin position="150"/>
        <end position="180"/>
    </location>
</feature>
<feature type="domain" description="BHLH" evidence="7">
    <location>
        <begin position="111"/>
        <end position="160"/>
    </location>
</feature>
<comment type="subcellular location">
    <subcellularLocation>
        <location evidence="1">Nucleus</location>
    </subcellularLocation>
</comment>
<comment type="caution">
    <text evidence="8">The sequence shown here is derived from an EMBL/GenBank/DDBJ whole genome shotgun (WGS) entry which is preliminary data.</text>
</comment>
<keyword evidence="5" id="KW-0175">Coiled coil</keyword>
<dbReference type="GO" id="GO:0005634">
    <property type="term" value="C:nucleus"/>
    <property type="evidence" value="ECO:0007669"/>
    <property type="project" value="UniProtKB-SubCell"/>
</dbReference>
<dbReference type="SUPFAM" id="SSF47459">
    <property type="entry name" value="HLH, helix-loop-helix DNA-binding domain"/>
    <property type="match status" value="1"/>
</dbReference>
<dbReference type="InterPro" id="IPR011598">
    <property type="entry name" value="bHLH_dom"/>
</dbReference>
<name>A0AAE1M5W8_9FABA</name>
<dbReference type="Pfam" id="PF00010">
    <property type="entry name" value="HLH"/>
    <property type="match status" value="1"/>
</dbReference>
<dbReference type="EMBL" id="JAWXYG010000019">
    <property type="protein sequence ID" value="KAK4252954.1"/>
    <property type="molecule type" value="Genomic_DNA"/>
</dbReference>
<evidence type="ECO:0000256" key="5">
    <source>
        <dbReference type="SAM" id="Coils"/>
    </source>
</evidence>
<evidence type="ECO:0000313" key="8">
    <source>
        <dbReference type="EMBL" id="KAK4252954.1"/>
    </source>
</evidence>
<sequence length="285" mass="32047">MENIFWHDANHLPYLGTDDDGEKLLWPHQQSSATSQNPDDNDLILSHIKSYNHVCFDNSDVVVERVPIISTEQKYGGDDDDVSGNQLFGSRTKGGTRKIQGGRSRNPKYGTTSLDHVVAERKRRQELAEKFIALSATIPGLKKKDKASVLDGAINYVKQLQELVKELEEKANNKTKSIEKAYTCGRNNSHDHEDDDVVPADVEARASGREVLIRIQCKKQNGIMRNIVSLLQSSHLTITHSSVLPFGNTTLYITIITQMRDEYSLTVNDLVKNLRRDLFTLSEVA</sequence>
<dbReference type="Proteomes" id="UP001293593">
    <property type="component" value="Unassembled WGS sequence"/>
</dbReference>
<dbReference type="PANTHER" id="PTHR45959">
    <property type="entry name" value="BHLH TRANSCRIPTION FACTOR"/>
    <property type="match status" value="1"/>
</dbReference>
<dbReference type="GO" id="GO:0046983">
    <property type="term" value="F:protein dimerization activity"/>
    <property type="evidence" value="ECO:0007669"/>
    <property type="project" value="InterPro"/>
</dbReference>
<dbReference type="SMART" id="SM00353">
    <property type="entry name" value="HLH"/>
    <property type="match status" value="1"/>
</dbReference>
<reference evidence="8" key="1">
    <citation type="submission" date="2023-10" db="EMBL/GenBank/DDBJ databases">
        <title>Chromosome-level genome of the transformable northern wattle, Acacia crassicarpa.</title>
        <authorList>
            <person name="Massaro I."/>
            <person name="Sinha N.R."/>
            <person name="Poethig S."/>
            <person name="Leichty A.R."/>
        </authorList>
    </citation>
    <scope>NUCLEOTIDE SEQUENCE</scope>
    <source>
        <strain evidence="8">Acra3RX</strain>
        <tissue evidence="8">Leaf</tissue>
    </source>
</reference>
<evidence type="ECO:0000259" key="7">
    <source>
        <dbReference type="PROSITE" id="PS50888"/>
    </source>
</evidence>
<gene>
    <name evidence="8" type="ORF">QN277_011077</name>
</gene>
<evidence type="ECO:0000256" key="6">
    <source>
        <dbReference type="SAM" id="MobiDB-lite"/>
    </source>
</evidence>
<evidence type="ECO:0000313" key="9">
    <source>
        <dbReference type="Proteomes" id="UP001293593"/>
    </source>
</evidence>
<dbReference type="PROSITE" id="PS50888">
    <property type="entry name" value="BHLH"/>
    <property type="match status" value="1"/>
</dbReference>
<evidence type="ECO:0000256" key="4">
    <source>
        <dbReference type="ARBA" id="ARBA00023242"/>
    </source>
</evidence>